<dbReference type="PANTHER" id="PTHR34819">
    <property type="entry name" value="LARGE CYSTEINE-RICH PERIPLASMIC PROTEIN OMCB"/>
    <property type="match status" value="1"/>
</dbReference>
<dbReference type="RefSeq" id="WP_289725981.1">
    <property type="nucleotide sequence ID" value="NZ_JAUDUY010000012.1"/>
</dbReference>
<dbReference type="PANTHER" id="PTHR34819:SF3">
    <property type="entry name" value="CELL SURFACE PROTEIN"/>
    <property type="match status" value="1"/>
</dbReference>
<sequence>MEHYYSTLQRISSRSSRILLLVVAIMISSIVTAQTITTDKVDYFPGDKVIATGKGWGSFEVIDLKLTEHVFNNLGESGLQDVVTADASGSFSTEIYTVIEADRGAFFHLLATGRASQHQATITFNDAGGDYGIDFSAYNPELYNRYLNGEVLAPNGRGDSPLGNTSHASTLESLQPANLGLGQIVAFEYFVRADAAGACANDIISIGGEWQTETTNGGAFGFDGNLKVIGAFVDTGADASLIDNGTPASVSSFSSNLTGNTIESTIEVSGMDPGDEIIVEVWLVLQSSVPQNVGGNVKTRLGDAAAIGSCEAGKINTGNQEVPLLQVGDFFSADVDVSVTKSDDVDPIDQGGTLTYTITTSNAGPSVANSVVITDTLDPNVTFVSASDGGTENAGVVTWDVGALAPGETVVYTITVTVNNDAPSDDTTVTQCGTGDIGNLVTVATISDDTEPANDTDCELTDVSTPANPALTVDKVVDLEVISAPGTLNYTITVVNTGNVDLTTVILSDDLA</sequence>
<reference evidence="2" key="1">
    <citation type="submission" date="2023-06" db="EMBL/GenBank/DDBJ databases">
        <title>Robiginitalea aurantiacus sp. nov. and Algoriphagus sediminis sp. nov., isolated from coastal sediment.</title>
        <authorList>
            <person name="Zhou Z.Y."/>
            <person name="An J."/>
            <person name="Jia Y.W."/>
            <person name="Du Z.J."/>
        </authorList>
    </citation>
    <scope>NUCLEOTIDE SEQUENCE</scope>
    <source>
        <strain evidence="2">M39</strain>
    </source>
</reference>
<dbReference type="InterPro" id="IPR047589">
    <property type="entry name" value="DUF11_rpt"/>
</dbReference>
<evidence type="ECO:0000259" key="1">
    <source>
        <dbReference type="Pfam" id="PF01345"/>
    </source>
</evidence>
<dbReference type="Gene3D" id="2.60.40.1170">
    <property type="entry name" value="Mu homology domain, subdomain B"/>
    <property type="match status" value="1"/>
</dbReference>
<keyword evidence="3" id="KW-1185">Reference proteome</keyword>
<feature type="domain" description="DUF11" evidence="1">
    <location>
        <begin position="336"/>
        <end position="457"/>
    </location>
</feature>
<evidence type="ECO:0000313" key="3">
    <source>
        <dbReference type="Proteomes" id="UP001174839"/>
    </source>
</evidence>
<dbReference type="InterPro" id="IPR001434">
    <property type="entry name" value="OmcB-like_DUF11"/>
</dbReference>
<evidence type="ECO:0000313" key="2">
    <source>
        <dbReference type="EMBL" id="MDM9632616.1"/>
    </source>
</evidence>
<dbReference type="Proteomes" id="UP001174839">
    <property type="component" value="Unassembled WGS sequence"/>
</dbReference>
<name>A0ABT7WI74_9FLAO</name>
<proteinExistence type="predicted"/>
<gene>
    <name evidence="2" type="ORF">QU605_14150</name>
</gene>
<dbReference type="InterPro" id="IPR051172">
    <property type="entry name" value="Chlamydia_OmcB"/>
</dbReference>
<feature type="non-terminal residue" evidence="2">
    <location>
        <position position="512"/>
    </location>
</feature>
<comment type="caution">
    <text evidence="2">The sequence shown here is derived from an EMBL/GenBank/DDBJ whole genome shotgun (WGS) entry which is preliminary data.</text>
</comment>
<protein>
    <submittedName>
        <fullName evidence="2">DUF11 domain-containing protein</fullName>
    </submittedName>
</protein>
<organism evidence="2 3">
    <name type="scientific">Robiginitalea aurantiaca</name>
    <dbReference type="NCBI Taxonomy" id="3056915"/>
    <lineage>
        <taxon>Bacteria</taxon>
        <taxon>Pseudomonadati</taxon>
        <taxon>Bacteroidota</taxon>
        <taxon>Flavobacteriia</taxon>
        <taxon>Flavobacteriales</taxon>
        <taxon>Flavobacteriaceae</taxon>
        <taxon>Robiginitalea</taxon>
    </lineage>
</organism>
<dbReference type="EMBL" id="JAUDUY010000012">
    <property type="protein sequence ID" value="MDM9632616.1"/>
    <property type="molecule type" value="Genomic_DNA"/>
</dbReference>
<dbReference type="Pfam" id="PF01345">
    <property type="entry name" value="DUF11"/>
    <property type="match status" value="1"/>
</dbReference>
<accession>A0ABT7WI74</accession>
<dbReference type="NCBIfam" id="TIGR01451">
    <property type="entry name" value="B_ant_repeat"/>
    <property type="match status" value="2"/>
</dbReference>